<feature type="signal peptide" evidence="8">
    <location>
        <begin position="1"/>
        <end position="25"/>
    </location>
</feature>
<dbReference type="PANTHER" id="PTHR44140">
    <property type="entry name" value="LD25575P"/>
    <property type="match status" value="1"/>
</dbReference>
<protein>
    <recommendedName>
        <fullName evidence="6">Tetratricopeptide repeat and J domain-containing co-chaperone DNJ1</fullName>
    </recommendedName>
</protein>
<proteinExistence type="predicted"/>
<reference evidence="10 11" key="1">
    <citation type="submission" date="2015-01" db="EMBL/GenBank/DDBJ databases">
        <title>The Genome Sequence of Exophiala xenobiotica CBS118157.</title>
        <authorList>
            <consortium name="The Broad Institute Genomics Platform"/>
            <person name="Cuomo C."/>
            <person name="de Hoog S."/>
            <person name="Gorbushina A."/>
            <person name="Stielow B."/>
            <person name="Teixiera M."/>
            <person name="Abouelleil A."/>
            <person name="Chapman S.B."/>
            <person name="Priest M."/>
            <person name="Young S.K."/>
            <person name="Wortman J."/>
            <person name="Nusbaum C."/>
            <person name="Birren B."/>
        </authorList>
    </citation>
    <scope>NUCLEOTIDE SEQUENCE [LARGE SCALE GENOMIC DNA]</scope>
    <source>
        <strain evidence="10 11">CBS 118157</strain>
    </source>
</reference>
<dbReference type="Gene3D" id="1.10.287.110">
    <property type="entry name" value="DnaJ domain"/>
    <property type="match status" value="1"/>
</dbReference>
<dbReference type="HOGENOM" id="CLU_015935_0_1_1"/>
<organism evidence="10 11">
    <name type="scientific">Exophiala xenobiotica</name>
    <dbReference type="NCBI Taxonomy" id="348802"/>
    <lineage>
        <taxon>Eukaryota</taxon>
        <taxon>Fungi</taxon>
        <taxon>Dikarya</taxon>
        <taxon>Ascomycota</taxon>
        <taxon>Pezizomycotina</taxon>
        <taxon>Eurotiomycetes</taxon>
        <taxon>Chaetothyriomycetidae</taxon>
        <taxon>Chaetothyriales</taxon>
        <taxon>Herpotrichiellaceae</taxon>
        <taxon>Exophiala</taxon>
    </lineage>
</organism>
<dbReference type="GO" id="GO:0051087">
    <property type="term" value="F:protein-folding chaperone binding"/>
    <property type="evidence" value="ECO:0007669"/>
    <property type="project" value="TreeGrafter"/>
</dbReference>
<sequence>MILHLQRFALLAALLGLALASLCAAESINIPPDAPISSLIASGKAARARGANSEALAYFDAAVSKDPSDYITLFQRGATYLSLGRNAQASADFDAVLKLRPGFEGALLQRAKIRARNADWVLAREDYLAMGSKGAEELAQLEEAEGAAYLAVEAEKKQDWEACINQAGITIMTAGTSLSLRQLRARCRFERGEVQEGLSDLAHVLQIHPSLVEPHLQISAMMFYSLGDTERGLAQIKKCLHSDPDSKPCKSLFREEKSILKQIDHVKTFMGKRQFNSAAKLLVGKGTEDEPGLLSDISANLGTHRKSGTIHPKAPSDLYTAHLEMTCEAYLSLNNMARAAKYCTEVLTSNPNSLQGLLYQAAKHMENENYDAAISSLNTARDNHPESQNMINQKLQDAQLALKRSKTKDYYKVLGVSRDADDRTIKKAYRTATKNFHPDKAAAKGVPKEEAEKKMAAINEAYEVLSDPELKARFDRGDDPNDPLSNQGGNPFQGSPFGAGGGGQQFFFQQGGSPGGGQRQFKFSTGGMPGGGGGAGGGGFPFGGFPGFG</sequence>
<dbReference type="SUPFAM" id="SSF46565">
    <property type="entry name" value="Chaperone J-domain"/>
    <property type="match status" value="1"/>
</dbReference>
<dbReference type="STRING" id="348802.A0A0D2EF28"/>
<dbReference type="InterPro" id="IPR011990">
    <property type="entry name" value="TPR-like_helical_dom_sf"/>
</dbReference>
<dbReference type="FunFam" id="1.10.287.110:FF:000083">
    <property type="entry name" value="DnaJ and TPR domain protein"/>
    <property type="match status" value="1"/>
</dbReference>
<dbReference type="FunFam" id="1.25.40.10:FF:000224">
    <property type="entry name" value="DnaJ and TPR domain protein"/>
    <property type="match status" value="1"/>
</dbReference>
<dbReference type="SMART" id="SM00271">
    <property type="entry name" value="DnaJ"/>
    <property type="match status" value="1"/>
</dbReference>
<feature type="domain" description="J" evidence="9">
    <location>
        <begin position="409"/>
        <end position="478"/>
    </location>
</feature>
<evidence type="ECO:0000256" key="3">
    <source>
        <dbReference type="ARBA" id="ARBA00022737"/>
    </source>
</evidence>
<dbReference type="PROSITE" id="PS50076">
    <property type="entry name" value="DNAJ_2"/>
    <property type="match status" value="1"/>
</dbReference>
<keyword evidence="4" id="KW-0802">TPR repeat</keyword>
<dbReference type="EMBL" id="KN847320">
    <property type="protein sequence ID" value="KIW53998.1"/>
    <property type="molecule type" value="Genomic_DNA"/>
</dbReference>
<accession>A0A0D2EF28</accession>
<feature type="region of interest" description="Disordered" evidence="7">
    <location>
        <begin position="473"/>
        <end position="549"/>
    </location>
</feature>
<dbReference type="InterPro" id="IPR019734">
    <property type="entry name" value="TPR_rpt"/>
</dbReference>
<dbReference type="Pfam" id="PF13181">
    <property type="entry name" value="TPR_8"/>
    <property type="match status" value="1"/>
</dbReference>
<dbReference type="GO" id="GO:0051787">
    <property type="term" value="F:misfolded protein binding"/>
    <property type="evidence" value="ECO:0007669"/>
    <property type="project" value="TreeGrafter"/>
</dbReference>
<dbReference type="GO" id="GO:0034975">
    <property type="term" value="P:protein folding in endoplasmic reticulum"/>
    <property type="evidence" value="ECO:0007669"/>
    <property type="project" value="TreeGrafter"/>
</dbReference>
<evidence type="ECO:0000256" key="1">
    <source>
        <dbReference type="ARBA" id="ARBA00004319"/>
    </source>
</evidence>
<keyword evidence="11" id="KW-1185">Reference proteome</keyword>
<dbReference type="InterPro" id="IPR051727">
    <property type="entry name" value="DnaJ_C3_Co-chaperones"/>
</dbReference>
<dbReference type="AlphaFoldDB" id="A0A0D2EF28"/>
<keyword evidence="3" id="KW-0677">Repeat</keyword>
<evidence type="ECO:0000313" key="11">
    <source>
        <dbReference type="Proteomes" id="UP000054342"/>
    </source>
</evidence>
<dbReference type="SUPFAM" id="SSF48452">
    <property type="entry name" value="TPR-like"/>
    <property type="match status" value="2"/>
</dbReference>
<gene>
    <name evidence="10" type="ORF">PV05_06396</name>
</gene>
<dbReference type="Pfam" id="PF00226">
    <property type="entry name" value="DnaJ"/>
    <property type="match status" value="1"/>
</dbReference>
<dbReference type="CDD" id="cd06257">
    <property type="entry name" value="DnaJ"/>
    <property type="match status" value="1"/>
</dbReference>
<dbReference type="GO" id="GO:0005788">
    <property type="term" value="C:endoplasmic reticulum lumen"/>
    <property type="evidence" value="ECO:0007669"/>
    <property type="project" value="UniProtKB-SubCell"/>
</dbReference>
<evidence type="ECO:0000256" key="7">
    <source>
        <dbReference type="SAM" id="MobiDB-lite"/>
    </source>
</evidence>
<dbReference type="GeneID" id="25328304"/>
<dbReference type="Gene3D" id="1.25.40.10">
    <property type="entry name" value="Tetratricopeptide repeat domain"/>
    <property type="match status" value="1"/>
</dbReference>
<evidence type="ECO:0000256" key="6">
    <source>
        <dbReference type="ARBA" id="ARBA00073740"/>
    </source>
</evidence>
<dbReference type="Proteomes" id="UP000054342">
    <property type="component" value="Unassembled WGS sequence"/>
</dbReference>
<evidence type="ECO:0000256" key="8">
    <source>
        <dbReference type="SAM" id="SignalP"/>
    </source>
</evidence>
<dbReference type="OrthoDB" id="1726119at2759"/>
<evidence type="ECO:0000256" key="4">
    <source>
        <dbReference type="ARBA" id="ARBA00022803"/>
    </source>
</evidence>
<feature type="chain" id="PRO_5002256654" description="Tetratricopeptide repeat and J domain-containing co-chaperone DNJ1" evidence="8">
    <location>
        <begin position="26"/>
        <end position="549"/>
    </location>
</feature>
<dbReference type="PRINTS" id="PR00625">
    <property type="entry name" value="JDOMAIN"/>
</dbReference>
<dbReference type="RefSeq" id="XP_013314582.1">
    <property type="nucleotide sequence ID" value="XM_013459128.1"/>
</dbReference>
<evidence type="ECO:0000256" key="5">
    <source>
        <dbReference type="ARBA" id="ARBA00022824"/>
    </source>
</evidence>
<keyword evidence="2 8" id="KW-0732">Signal</keyword>
<name>A0A0D2EF28_9EURO</name>
<keyword evidence="5" id="KW-0256">Endoplasmic reticulum</keyword>
<feature type="compositionally biased region" description="Gly residues" evidence="7">
    <location>
        <begin position="527"/>
        <end position="549"/>
    </location>
</feature>
<comment type="subcellular location">
    <subcellularLocation>
        <location evidence="1">Endoplasmic reticulum lumen</location>
    </subcellularLocation>
</comment>
<dbReference type="SMART" id="SM00028">
    <property type="entry name" value="TPR"/>
    <property type="match status" value="5"/>
</dbReference>
<dbReference type="InterPro" id="IPR001623">
    <property type="entry name" value="DnaJ_domain"/>
</dbReference>
<dbReference type="PANTHER" id="PTHR44140:SF2">
    <property type="entry name" value="LD25575P"/>
    <property type="match status" value="1"/>
</dbReference>
<evidence type="ECO:0000313" key="10">
    <source>
        <dbReference type="EMBL" id="KIW53998.1"/>
    </source>
</evidence>
<evidence type="ECO:0000259" key="9">
    <source>
        <dbReference type="PROSITE" id="PS50076"/>
    </source>
</evidence>
<evidence type="ECO:0000256" key="2">
    <source>
        <dbReference type="ARBA" id="ARBA00022729"/>
    </source>
</evidence>
<dbReference type="InterPro" id="IPR036869">
    <property type="entry name" value="J_dom_sf"/>
</dbReference>